<accession>A0A645C230</accession>
<dbReference type="AlphaFoldDB" id="A0A645C230"/>
<proteinExistence type="predicted"/>
<protein>
    <submittedName>
        <fullName evidence="1">Uncharacterized protein</fullName>
    </submittedName>
</protein>
<dbReference type="EMBL" id="VSSQ01024009">
    <property type="protein sequence ID" value="MPM71287.1"/>
    <property type="molecule type" value="Genomic_DNA"/>
</dbReference>
<organism evidence="1">
    <name type="scientific">bioreactor metagenome</name>
    <dbReference type="NCBI Taxonomy" id="1076179"/>
    <lineage>
        <taxon>unclassified sequences</taxon>
        <taxon>metagenomes</taxon>
        <taxon>ecological metagenomes</taxon>
    </lineage>
</organism>
<evidence type="ECO:0000313" key="1">
    <source>
        <dbReference type="EMBL" id="MPM71287.1"/>
    </source>
</evidence>
<name>A0A645C230_9ZZZZ</name>
<comment type="caution">
    <text evidence="1">The sequence shown here is derived from an EMBL/GenBank/DDBJ whole genome shotgun (WGS) entry which is preliminary data.</text>
</comment>
<sequence length="232" mass="27565">MGITDMVWDWCRNNIHPYNIEILCQMMEQENYGDYLLSGEITSYGTFDVCDFVNDLCKLGSAYEYYDVLMQVRYNHDVAAGRALYYEGRICDSMPFLEKFRRFDNDEQFLCEFNKEHQDLKSNVLDMFPDIRWRLKINPKTGKIEMGVDVQSVFDIAWYTFARMVADVAPPVDEDLDYMYSQGSILTCMACGEYFVRHSSRQRYCNNPKCQAERNNRKSREHYKRKKNNTKE</sequence>
<reference evidence="1" key="1">
    <citation type="submission" date="2019-08" db="EMBL/GenBank/DDBJ databases">
        <authorList>
            <person name="Kucharzyk K."/>
            <person name="Murdoch R.W."/>
            <person name="Higgins S."/>
            <person name="Loffler F."/>
        </authorList>
    </citation>
    <scope>NUCLEOTIDE SEQUENCE</scope>
</reference>
<gene>
    <name evidence="1" type="ORF">SDC9_118251</name>
</gene>